<dbReference type="CDD" id="cd03788">
    <property type="entry name" value="GT20_TPS"/>
    <property type="match status" value="1"/>
</dbReference>
<dbReference type="EC" id="2.4.1.213" evidence="7"/>
<dbReference type="GO" id="GO:0005829">
    <property type="term" value="C:cytosol"/>
    <property type="evidence" value="ECO:0007669"/>
    <property type="project" value="TreeGrafter"/>
</dbReference>
<comment type="similarity">
    <text evidence="1">Belongs to the glycosyltransferase 20 family.</text>
</comment>
<evidence type="ECO:0000256" key="2">
    <source>
        <dbReference type="ARBA" id="ARBA00022676"/>
    </source>
</evidence>
<proteinExistence type="inferred from homology"/>
<evidence type="ECO:0000256" key="9">
    <source>
        <dbReference type="ARBA" id="ARBA00080497"/>
    </source>
</evidence>
<dbReference type="SUPFAM" id="SSF53756">
    <property type="entry name" value="UDP-Glycosyltransferase/glycogen phosphorylase"/>
    <property type="match status" value="1"/>
</dbReference>
<reference evidence="10 11" key="1">
    <citation type="submission" date="2016-06" db="EMBL/GenBank/DDBJ databases">
        <title>Respiratory ammonification of nitrate coupled to the oxidation of elemental sulfur in deep-sea autotrophic thermophilic bacteria.</title>
        <authorList>
            <person name="Slobodkina G.B."/>
            <person name="Mardanov A.V."/>
            <person name="Ravin N.V."/>
            <person name="Frolova A.A."/>
            <person name="Viryasiv M.B."/>
            <person name="Chernyh N.A."/>
            <person name="Bonch-Osmolovskaya E.A."/>
            <person name="Slobodkin A.I."/>
        </authorList>
    </citation>
    <scope>NUCLEOTIDE SEQUENCE [LARGE SCALE GENOMIC DNA]</scope>
    <source>
        <strain evidence="10 11">S69</strain>
    </source>
</reference>
<dbReference type="STRING" id="1156395.DBT_1122"/>
<comment type="function">
    <text evidence="5">Involved in salt tolerance by producing GG-phosphate from ADP-glucose and glycerol-3-phosphate (G3P), an intermediate in the synthesis of the osmolyte glucosylglycerol (GG).</text>
</comment>
<dbReference type="FunFam" id="3.40.50.2000:FF:000010">
    <property type="entry name" value="Alpha,alpha-trehalose-phosphate synthase"/>
    <property type="match status" value="1"/>
</dbReference>
<evidence type="ECO:0000256" key="6">
    <source>
        <dbReference type="ARBA" id="ARBA00060702"/>
    </source>
</evidence>
<evidence type="ECO:0000256" key="3">
    <source>
        <dbReference type="ARBA" id="ARBA00022679"/>
    </source>
</evidence>
<dbReference type="GO" id="GO:0003825">
    <property type="term" value="F:alpha,alpha-trehalose-phosphate synthase (UDP-forming) activity"/>
    <property type="evidence" value="ECO:0007669"/>
    <property type="project" value="TreeGrafter"/>
</dbReference>
<evidence type="ECO:0000256" key="1">
    <source>
        <dbReference type="ARBA" id="ARBA00008799"/>
    </source>
</evidence>
<keyword evidence="3" id="KW-0808">Transferase</keyword>
<gene>
    <name evidence="10" type="ORF">DBT_1122</name>
</gene>
<organism evidence="10 11">
    <name type="scientific">Dissulfuribacter thermophilus</name>
    <dbReference type="NCBI Taxonomy" id="1156395"/>
    <lineage>
        <taxon>Bacteria</taxon>
        <taxon>Pseudomonadati</taxon>
        <taxon>Thermodesulfobacteriota</taxon>
        <taxon>Dissulfuribacteria</taxon>
        <taxon>Dissulfuribacterales</taxon>
        <taxon>Dissulfuribacteraceae</taxon>
        <taxon>Dissulfuribacter</taxon>
    </lineage>
</organism>
<dbReference type="GO" id="GO:0005992">
    <property type="term" value="P:trehalose biosynthetic process"/>
    <property type="evidence" value="ECO:0007669"/>
    <property type="project" value="InterPro"/>
</dbReference>
<evidence type="ECO:0000313" key="10">
    <source>
        <dbReference type="EMBL" id="OCC15375.1"/>
    </source>
</evidence>
<dbReference type="RefSeq" id="WP_067617358.1">
    <property type="nucleotide sequence ID" value="NZ_MAGO01000005.1"/>
</dbReference>
<dbReference type="GO" id="GO:0033828">
    <property type="term" value="F:glucosylglycerol-phosphate synthase activity"/>
    <property type="evidence" value="ECO:0007669"/>
    <property type="project" value="UniProtKB-EC"/>
</dbReference>
<evidence type="ECO:0000313" key="11">
    <source>
        <dbReference type="Proteomes" id="UP000093080"/>
    </source>
</evidence>
<dbReference type="PANTHER" id="PTHR10788">
    <property type="entry name" value="TREHALOSE-6-PHOSPHATE SYNTHASE"/>
    <property type="match status" value="1"/>
</dbReference>
<comment type="pathway">
    <text evidence="6">Glycan metabolism; glucosylglycerol biosynthesis.</text>
</comment>
<name>A0A1B9F6D8_9BACT</name>
<comment type="caution">
    <text evidence="10">The sequence shown here is derived from an EMBL/GenBank/DDBJ whole genome shotgun (WGS) entry which is preliminary data.</text>
</comment>
<dbReference type="OrthoDB" id="9815690at2"/>
<dbReference type="Proteomes" id="UP000093080">
    <property type="component" value="Unassembled WGS sequence"/>
</dbReference>
<evidence type="ECO:0000256" key="4">
    <source>
        <dbReference type="ARBA" id="ARBA00052754"/>
    </source>
</evidence>
<protein>
    <recommendedName>
        <fullName evidence="8">Glucosylglycerol-phosphate synthase</fullName>
        <ecNumber evidence="7">2.4.1.213</ecNumber>
    </recommendedName>
    <alternativeName>
        <fullName evidence="9">Glucosyl-glycerol-phosphate synthase</fullName>
    </alternativeName>
</protein>
<dbReference type="AlphaFoldDB" id="A0A1B9F6D8"/>
<evidence type="ECO:0000256" key="7">
    <source>
        <dbReference type="ARBA" id="ARBA00066821"/>
    </source>
</evidence>
<evidence type="ECO:0000256" key="8">
    <source>
        <dbReference type="ARBA" id="ARBA00069974"/>
    </source>
</evidence>
<dbReference type="Gene3D" id="3.40.50.2000">
    <property type="entry name" value="Glycogen Phosphorylase B"/>
    <property type="match status" value="2"/>
</dbReference>
<sequence length="491" mass="56423">MNVQKTPKRLIAVSNRLPIRIVNDGGEKRVVPGAGGLVTALAPVLRDRGGIWIGWSGAPHDPDLSGLIHQASKKTGYHLKAIPLSEEDIKLYYHGFSNEIIWPLFHDLQTRCRFKPSYWYQYLNVNKKFAEAIRQNAGPKDYIWVHDYHLMHVAFLMREMGCTQKIGFFLHIPFPPMDIFLKLPWRKKVLEALLQYDLIGFQTMRDKRHFLNSLSQLIREVKIRGRGSISSVDFKGRSIRIGAFPISIDYQSFARDSSSKEVAEAAWYLHEALPERQVILGVDRLDYTKGIPERLCAFKNALEHYEELRGNVSLVQVVVPSREEVPEYQELKAEIERLVGEINGRFTTSGWIPIHYLYRSLDRTELLAYYRLAEIALITPLKDGMNLVAKEYCACNLDEKGVLILSEFAGAAAQLHRGAIMVNPYDVEGVSKAILKAYRMPYEERVKRMKHLRRVVKRKDIFWWVNTFLKTAFAKDLTAFPVGVAEDYVPS</sequence>
<evidence type="ECO:0000256" key="5">
    <source>
        <dbReference type="ARBA" id="ARBA00055920"/>
    </source>
</evidence>
<accession>A0A1B9F6D8</accession>
<comment type="catalytic activity">
    <reaction evidence="4">
        <text>ADP-alpha-D-glucose + sn-glycerol 3-phosphate = 2-O-(alpha-D-glucopyranosyl)-sn-glycerol 3-phosphate + ADP + H(+)</text>
        <dbReference type="Rhea" id="RHEA:12881"/>
        <dbReference type="ChEBI" id="CHEBI:15378"/>
        <dbReference type="ChEBI" id="CHEBI:57498"/>
        <dbReference type="ChEBI" id="CHEBI:57597"/>
        <dbReference type="ChEBI" id="CHEBI:87089"/>
        <dbReference type="ChEBI" id="CHEBI:456216"/>
        <dbReference type="EC" id="2.4.1.213"/>
    </reaction>
</comment>
<dbReference type="GO" id="GO:0004805">
    <property type="term" value="F:trehalose-phosphatase activity"/>
    <property type="evidence" value="ECO:0007669"/>
    <property type="project" value="TreeGrafter"/>
</dbReference>
<dbReference type="EMBL" id="MAGO01000005">
    <property type="protein sequence ID" value="OCC15375.1"/>
    <property type="molecule type" value="Genomic_DNA"/>
</dbReference>
<keyword evidence="2" id="KW-0328">Glycosyltransferase</keyword>
<dbReference type="PANTHER" id="PTHR10788:SF106">
    <property type="entry name" value="BCDNA.GH08860"/>
    <property type="match status" value="1"/>
</dbReference>
<dbReference type="InterPro" id="IPR001830">
    <property type="entry name" value="Glyco_trans_20"/>
</dbReference>
<keyword evidence="11" id="KW-1185">Reference proteome</keyword>
<dbReference type="Pfam" id="PF00982">
    <property type="entry name" value="Glyco_transf_20"/>
    <property type="match status" value="1"/>
</dbReference>
<dbReference type="PATRIC" id="fig|1156395.6.peg.1137"/>